<name>A0A927MD44_9ACTN</name>
<dbReference type="RefSeq" id="WP_192770107.1">
    <property type="nucleotide sequence ID" value="NZ_JADBEB010000001.1"/>
</dbReference>
<dbReference type="EMBL" id="JADBEB010000001">
    <property type="protein sequence ID" value="MBE1490916.1"/>
    <property type="molecule type" value="Genomic_DNA"/>
</dbReference>
<keyword evidence="2" id="KW-1185">Reference proteome</keyword>
<reference evidence="1" key="1">
    <citation type="submission" date="2020-10" db="EMBL/GenBank/DDBJ databases">
        <title>Sequencing the genomes of 1000 actinobacteria strains.</title>
        <authorList>
            <person name="Klenk H.-P."/>
        </authorList>
    </citation>
    <scope>NUCLEOTIDE SEQUENCE</scope>
    <source>
        <strain evidence="1">DSM 46832</strain>
    </source>
</reference>
<proteinExistence type="predicted"/>
<organism evidence="1 2">
    <name type="scientific">Plantactinospora soyae</name>
    <dbReference type="NCBI Taxonomy" id="1544732"/>
    <lineage>
        <taxon>Bacteria</taxon>
        <taxon>Bacillati</taxon>
        <taxon>Actinomycetota</taxon>
        <taxon>Actinomycetes</taxon>
        <taxon>Micromonosporales</taxon>
        <taxon>Micromonosporaceae</taxon>
        <taxon>Plantactinospora</taxon>
    </lineage>
</organism>
<evidence type="ECO:0000313" key="1">
    <source>
        <dbReference type="EMBL" id="MBE1490916.1"/>
    </source>
</evidence>
<dbReference type="SUPFAM" id="SSF50475">
    <property type="entry name" value="FMN-binding split barrel"/>
    <property type="match status" value="1"/>
</dbReference>
<gene>
    <name evidence="1" type="ORF">H4W31_006554</name>
</gene>
<protein>
    <recommendedName>
        <fullName evidence="3">Pyridoxamine 5'-phosphate oxidase</fullName>
    </recommendedName>
</protein>
<sequence>MRETPAELKELQTLLDASLSRSTPHLRSIISIESTLTAEQLIQVLTGMCTLALSTVTAKGEPRISGVDGHFLHGKWYFGTARGAAKARHLAARPAVSAAHMRGEDLGVFTHGRVETLNPQDGEPAADWPDLLAYFKDFYGDDLFDWDNDVVYYRLHPHWMTAYAPDIAKLMATSQS</sequence>
<dbReference type="Proteomes" id="UP000649753">
    <property type="component" value="Unassembled WGS sequence"/>
</dbReference>
<evidence type="ECO:0000313" key="2">
    <source>
        <dbReference type="Proteomes" id="UP000649753"/>
    </source>
</evidence>
<dbReference type="AlphaFoldDB" id="A0A927MD44"/>
<dbReference type="Gene3D" id="2.30.110.10">
    <property type="entry name" value="Electron Transport, Fmn-binding Protein, Chain A"/>
    <property type="match status" value="1"/>
</dbReference>
<comment type="caution">
    <text evidence="1">The sequence shown here is derived from an EMBL/GenBank/DDBJ whole genome shotgun (WGS) entry which is preliminary data.</text>
</comment>
<evidence type="ECO:0008006" key="3">
    <source>
        <dbReference type="Google" id="ProtNLM"/>
    </source>
</evidence>
<accession>A0A927MD44</accession>
<dbReference type="InterPro" id="IPR012349">
    <property type="entry name" value="Split_barrel_FMN-bd"/>
</dbReference>